<keyword evidence="4" id="KW-1185">Reference proteome</keyword>
<keyword evidence="3" id="KW-0121">Carboxypeptidase</keyword>
<proteinExistence type="inferred from homology"/>
<dbReference type="EMBL" id="MASR01000002">
    <property type="protein sequence ID" value="OFE11687.1"/>
    <property type="molecule type" value="Genomic_DNA"/>
</dbReference>
<dbReference type="Gene3D" id="3.50.80.20">
    <property type="entry name" value="D-Ala-D-Ala carboxypeptidase C, peptidase S13"/>
    <property type="match status" value="1"/>
</dbReference>
<reference evidence="4" key="1">
    <citation type="submission" date="2016-07" db="EMBL/GenBank/DDBJ databases">
        <authorList>
            <person name="Florea S."/>
            <person name="Webb J.S."/>
            <person name="Jaromczyk J."/>
            <person name="Schardl C.L."/>
        </authorList>
    </citation>
    <scope>NUCLEOTIDE SEQUENCE [LARGE SCALE GENOMIC DNA]</scope>
    <source>
        <strain evidence="4">KCTC 42131</strain>
    </source>
</reference>
<dbReference type="SUPFAM" id="SSF56601">
    <property type="entry name" value="beta-lactamase/transpeptidase-like"/>
    <property type="match status" value="1"/>
</dbReference>
<evidence type="ECO:0000313" key="4">
    <source>
        <dbReference type="Proteomes" id="UP000175669"/>
    </source>
</evidence>
<dbReference type="Pfam" id="PF02113">
    <property type="entry name" value="Peptidase_S13"/>
    <property type="match status" value="1"/>
</dbReference>
<dbReference type="PANTHER" id="PTHR30023:SF0">
    <property type="entry name" value="PENICILLIN-SENSITIVE CARBOXYPEPTIDASE A"/>
    <property type="match status" value="1"/>
</dbReference>
<dbReference type="NCBIfam" id="TIGR00666">
    <property type="entry name" value="PBP4"/>
    <property type="match status" value="1"/>
</dbReference>
<dbReference type="AlphaFoldDB" id="A0A1E8CHF8"/>
<dbReference type="Proteomes" id="UP000175669">
    <property type="component" value="Unassembled WGS sequence"/>
</dbReference>
<dbReference type="Gene3D" id="3.40.710.10">
    <property type="entry name" value="DD-peptidase/beta-lactamase superfamily"/>
    <property type="match status" value="1"/>
</dbReference>
<dbReference type="PANTHER" id="PTHR30023">
    <property type="entry name" value="D-ALANYL-D-ALANINE CARBOXYPEPTIDASE"/>
    <property type="match status" value="1"/>
</dbReference>
<keyword evidence="2" id="KW-0378">Hydrolase</keyword>
<dbReference type="STRING" id="1524254.PHACT_13845"/>
<organism evidence="3 4">
    <name type="scientific">Pseudohongiella acticola</name>
    <dbReference type="NCBI Taxonomy" id="1524254"/>
    <lineage>
        <taxon>Bacteria</taxon>
        <taxon>Pseudomonadati</taxon>
        <taxon>Pseudomonadota</taxon>
        <taxon>Gammaproteobacteria</taxon>
        <taxon>Pseudomonadales</taxon>
        <taxon>Pseudohongiellaceae</taxon>
        <taxon>Pseudohongiella</taxon>
    </lineage>
</organism>
<comment type="caution">
    <text evidence="3">The sequence shown here is derived from an EMBL/GenBank/DDBJ whole genome shotgun (WGS) entry which is preliminary data.</text>
</comment>
<dbReference type="GO" id="GO:0000270">
    <property type="term" value="P:peptidoglycan metabolic process"/>
    <property type="evidence" value="ECO:0007669"/>
    <property type="project" value="TreeGrafter"/>
</dbReference>
<keyword evidence="3" id="KW-0645">Protease</keyword>
<dbReference type="PRINTS" id="PR00922">
    <property type="entry name" value="DADACBPTASE3"/>
</dbReference>
<evidence type="ECO:0000256" key="2">
    <source>
        <dbReference type="ARBA" id="ARBA00022801"/>
    </source>
</evidence>
<dbReference type="InterPro" id="IPR012338">
    <property type="entry name" value="Beta-lactam/transpept-like"/>
</dbReference>
<evidence type="ECO:0000256" key="1">
    <source>
        <dbReference type="ARBA" id="ARBA00006096"/>
    </source>
</evidence>
<comment type="similarity">
    <text evidence="1">Belongs to the peptidase S13 family.</text>
</comment>
<gene>
    <name evidence="3" type="ORF">PHACT_13845</name>
</gene>
<protein>
    <submittedName>
        <fullName evidence="3">D-alanyl-D-alanine carboxypeptidase/D-alanyl-D-alanine-endopeptidase</fullName>
    </submittedName>
</protein>
<evidence type="ECO:0000313" key="3">
    <source>
        <dbReference type="EMBL" id="OFE11687.1"/>
    </source>
</evidence>
<sequence>MRIITNGHNFPADAYTLLVQEVGNPTPVLAINTDQPMNPASTIKTLTTLAGLEVLGSDYTWKTEVYALGPVSDGTLQGDLLIRGGADPFLVEEHVRSMLKILRRRGVQHITGDLILDNSLFDTTMLAGSPVDNQSGRAYNVAPEALLFNFQVVNFFFYPHTNGRDVIVRSDPALPNLRIDNRLRQRDGTCTGYQRGISFSENSENNTVTFSGEHPSRCGEYSMTRAVLDPAQYNYGLFQALWRELGGEFDGQLRQGSLDSLATADATPFVVWQSPPLGDIIKSINKFSNNMMTRQLLLTLGLQHAGVPASIDKGIEAVQQYLDGVGIDRSALVMTNGSGLSRDTTLTADMLGAVLQRGYQIPTMPEFVASLPLAGIDGTMRNRMTSGDGHASSHIKTGSLNDVAGIAGYVHARSGKHYVVVALVNHAQAHAGPGQELGDALLGWVWQH</sequence>
<accession>A0A1E8CHF8</accession>
<dbReference type="GO" id="GO:0004185">
    <property type="term" value="F:serine-type carboxypeptidase activity"/>
    <property type="evidence" value="ECO:0007669"/>
    <property type="project" value="InterPro"/>
</dbReference>
<dbReference type="GO" id="GO:0006508">
    <property type="term" value="P:proteolysis"/>
    <property type="evidence" value="ECO:0007669"/>
    <property type="project" value="InterPro"/>
</dbReference>
<dbReference type="InterPro" id="IPR000667">
    <property type="entry name" value="Peptidase_S13"/>
</dbReference>
<name>A0A1E8CHF8_9GAMM</name>